<keyword evidence="2" id="KW-0489">Methyltransferase</keyword>
<accession>A0A0R3RJN4</accession>
<name>A0A0R3RJN4_9BILA</name>
<evidence type="ECO:0000313" key="5">
    <source>
        <dbReference type="Proteomes" id="UP000050640"/>
    </source>
</evidence>
<dbReference type="PANTHER" id="PTHR12176:SF59">
    <property type="entry name" value="METHYLTRANSFERASE DOMAIN-CONTAINING PROTEIN-RELATED"/>
    <property type="match status" value="1"/>
</dbReference>
<dbReference type="Pfam" id="PF13847">
    <property type="entry name" value="Methyltransf_31"/>
    <property type="match status" value="1"/>
</dbReference>
<dbReference type="AlphaFoldDB" id="A0A0R3RJN4"/>
<organism evidence="5 6">
    <name type="scientific">Elaeophora elaphi</name>
    <dbReference type="NCBI Taxonomy" id="1147741"/>
    <lineage>
        <taxon>Eukaryota</taxon>
        <taxon>Metazoa</taxon>
        <taxon>Ecdysozoa</taxon>
        <taxon>Nematoda</taxon>
        <taxon>Chromadorea</taxon>
        <taxon>Rhabditida</taxon>
        <taxon>Spirurina</taxon>
        <taxon>Spiruromorpha</taxon>
        <taxon>Filarioidea</taxon>
        <taxon>Onchocercidae</taxon>
        <taxon>Elaeophora</taxon>
    </lineage>
</organism>
<dbReference type="SUPFAM" id="SSF53335">
    <property type="entry name" value="S-adenosyl-L-methionine-dependent methyltransferases"/>
    <property type="match status" value="2"/>
</dbReference>
<feature type="domain" description="Methyltransferase" evidence="4">
    <location>
        <begin position="47"/>
        <end position="161"/>
    </location>
</feature>
<dbReference type="Pfam" id="PF01564">
    <property type="entry name" value="Spermine_synth"/>
    <property type="match status" value="1"/>
</dbReference>
<dbReference type="InterPro" id="IPR029063">
    <property type="entry name" value="SAM-dependent_MTases_sf"/>
</dbReference>
<keyword evidence="3" id="KW-0808">Transferase</keyword>
<proteinExistence type="inferred from homology"/>
<evidence type="ECO:0000256" key="3">
    <source>
        <dbReference type="ARBA" id="ARBA00022679"/>
    </source>
</evidence>
<dbReference type="InterPro" id="IPR025714">
    <property type="entry name" value="Methyltranfer_dom"/>
</dbReference>
<evidence type="ECO:0000313" key="6">
    <source>
        <dbReference type="WBParaSite" id="EEL_0000169301-mRNA-1"/>
    </source>
</evidence>
<dbReference type="Proteomes" id="UP000050640">
    <property type="component" value="Unplaced"/>
</dbReference>
<dbReference type="GO" id="GO:0008757">
    <property type="term" value="F:S-adenosylmethionine-dependent methyltransferase activity"/>
    <property type="evidence" value="ECO:0007669"/>
    <property type="project" value="InterPro"/>
</dbReference>
<reference evidence="6" key="1">
    <citation type="submission" date="2017-02" db="UniProtKB">
        <authorList>
            <consortium name="WormBaseParasite"/>
        </authorList>
    </citation>
    <scope>IDENTIFICATION</scope>
</reference>
<evidence type="ECO:0000256" key="1">
    <source>
        <dbReference type="ARBA" id="ARBA00008361"/>
    </source>
</evidence>
<dbReference type="InterPro" id="IPR051419">
    <property type="entry name" value="Lys/N-term_MeTrsfase_sf"/>
</dbReference>
<dbReference type="STRING" id="1147741.A0A0R3RJN4"/>
<dbReference type="WBParaSite" id="EEL_0000169301-mRNA-1">
    <property type="protein sequence ID" value="EEL_0000169301-mRNA-1"/>
    <property type="gene ID" value="EEL_0000169301"/>
</dbReference>
<evidence type="ECO:0000259" key="4">
    <source>
        <dbReference type="Pfam" id="PF13847"/>
    </source>
</evidence>
<sequence length="697" mass="78905">MSIIPGGSVDFQDPVFWKEFYKDAKNAFEWYGDFKTFGRVLMKYLKPTDKILQIGCGSSELASQLYDHGYRMVDSIDTDDGVIKQQVANNSSSRPELQFVCCSATKIDAPDEKYNVVLDKGTLDALLPSACEERVEGVEKMFAEVCRVLTIGGRYIILTLAQKHVLNSYMLFFLRRKNFIIRVEKNIDPNWKFPLPVFLFIATKLRVAIASPRKMLLPYSTINFRLMIASEADMCSVGYLISLIAGITIYMELILSTEKKAIKFSSLESLINAINAEQEFSRFRHLCSKKLEDEVSLTLHGSDEKPRYQIAVLDDPEVSELCSFAVFIVPVGRDHDWFFATERGRSSLRKQCDKDRLAVVTLFRDQKYASMEQVKDELGPYVIQLTPASLLQTVKRKSLVEFLSLGKIDVKETRSSGNSDVNGPWAVEDVRIQSSTYRRLVFLSAQNLVQTESKLIRNKKGREMVDLHSLTSEYHEAMLAALPFSLHPGEKLNHSTKLRLLVLGLGGGVLPSFLHLKFPSMFIVAVELDQKIAELAKYWFSFTSDSRLVVVIKDALAYVEEVIQQEDESVRFDAIFVDVAGSTQEDGLSCPLPSFVTEEALKKMYAALREKGVLALNLVTRNDDIAGQIKNRILSVFSHYYSHSSGEDINQVLICPKVQKSVYEARKACENYRKEKGTLGNLFSNISAMKFYEKQVN</sequence>
<dbReference type="GO" id="GO:0032259">
    <property type="term" value="P:methylation"/>
    <property type="evidence" value="ECO:0007669"/>
    <property type="project" value="UniProtKB-KW"/>
</dbReference>
<evidence type="ECO:0000256" key="2">
    <source>
        <dbReference type="ARBA" id="ARBA00022603"/>
    </source>
</evidence>
<dbReference type="Gene3D" id="3.40.50.150">
    <property type="entry name" value="Vaccinia Virus protein VP39"/>
    <property type="match status" value="2"/>
</dbReference>
<dbReference type="CDD" id="cd02440">
    <property type="entry name" value="AdoMet_MTases"/>
    <property type="match status" value="1"/>
</dbReference>
<comment type="similarity">
    <text evidence="1">Belongs to the methyltransferase superfamily.</text>
</comment>
<dbReference type="PANTHER" id="PTHR12176">
    <property type="entry name" value="SAM-DEPENDENT METHYLTRANSFERASE SUPERFAMILY PROTEIN"/>
    <property type="match status" value="1"/>
</dbReference>
<keyword evidence="5" id="KW-1185">Reference proteome</keyword>
<protein>
    <submittedName>
        <fullName evidence="6">Methyltransf_11 domain-containing protein</fullName>
    </submittedName>
</protein>